<evidence type="ECO:0000256" key="1">
    <source>
        <dbReference type="ARBA" id="ARBA00023157"/>
    </source>
</evidence>
<dbReference type="InterPro" id="IPR001304">
    <property type="entry name" value="C-type_lectin-like"/>
</dbReference>
<dbReference type="InterPro" id="IPR016186">
    <property type="entry name" value="C-type_lectin-like/link_sf"/>
</dbReference>
<dbReference type="SUPFAM" id="SSF56436">
    <property type="entry name" value="C-type lectin-like"/>
    <property type="match status" value="1"/>
</dbReference>
<accession>A0A6J8A6E3</accession>
<dbReference type="InterPro" id="IPR018378">
    <property type="entry name" value="C-type_lectin_CS"/>
</dbReference>
<feature type="domain" description="C-type lectin" evidence="2">
    <location>
        <begin position="110"/>
        <end position="194"/>
    </location>
</feature>
<dbReference type="CDD" id="cd00037">
    <property type="entry name" value="CLECT"/>
    <property type="match status" value="1"/>
</dbReference>
<dbReference type="EMBL" id="CACVKT020000584">
    <property type="protein sequence ID" value="CAC5361154.1"/>
    <property type="molecule type" value="Genomic_DNA"/>
</dbReference>
<evidence type="ECO:0000313" key="4">
    <source>
        <dbReference type="Proteomes" id="UP000507470"/>
    </source>
</evidence>
<gene>
    <name evidence="3" type="ORF">MCOR_3383</name>
</gene>
<dbReference type="Gene3D" id="3.10.100.10">
    <property type="entry name" value="Mannose-Binding Protein A, subunit A"/>
    <property type="match status" value="1"/>
</dbReference>
<dbReference type="AlphaFoldDB" id="A0A6J8A6E3"/>
<dbReference type="PROSITE" id="PS50041">
    <property type="entry name" value="C_TYPE_LECTIN_2"/>
    <property type="match status" value="1"/>
</dbReference>
<dbReference type="InterPro" id="IPR016187">
    <property type="entry name" value="CTDL_fold"/>
</dbReference>
<evidence type="ECO:0000259" key="2">
    <source>
        <dbReference type="PROSITE" id="PS50041"/>
    </source>
</evidence>
<organism evidence="3 4">
    <name type="scientific">Mytilus coruscus</name>
    <name type="common">Sea mussel</name>
    <dbReference type="NCBI Taxonomy" id="42192"/>
    <lineage>
        <taxon>Eukaryota</taxon>
        <taxon>Metazoa</taxon>
        <taxon>Spiralia</taxon>
        <taxon>Lophotrochozoa</taxon>
        <taxon>Mollusca</taxon>
        <taxon>Bivalvia</taxon>
        <taxon>Autobranchia</taxon>
        <taxon>Pteriomorphia</taxon>
        <taxon>Mytilida</taxon>
        <taxon>Mytiloidea</taxon>
        <taxon>Mytilidae</taxon>
        <taxon>Mytilinae</taxon>
        <taxon>Mytilus</taxon>
    </lineage>
</organism>
<proteinExistence type="predicted"/>
<evidence type="ECO:0000313" key="3">
    <source>
        <dbReference type="EMBL" id="CAC5361154.1"/>
    </source>
</evidence>
<dbReference type="OrthoDB" id="6153286at2759"/>
<reference evidence="3 4" key="1">
    <citation type="submission" date="2020-06" db="EMBL/GenBank/DDBJ databases">
        <authorList>
            <person name="Li R."/>
            <person name="Bekaert M."/>
        </authorList>
    </citation>
    <scope>NUCLEOTIDE SEQUENCE [LARGE SCALE GENOMIC DNA]</scope>
    <source>
        <strain evidence="4">wild</strain>
    </source>
</reference>
<protein>
    <recommendedName>
        <fullName evidence="2">C-type lectin domain-containing protein</fullName>
    </recommendedName>
</protein>
<keyword evidence="4" id="KW-1185">Reference proteome</keyword>
<name>A0A6J8A6E3_MYTCO</name>
<keyword evidence="1" id="KW-1015">Disulfide bond</keyword>
<dbReference type="Pfam" id="PF00059">
    <property type="entry name" value="Lectin_C"/>
    <property type="match status" value="1"/>
</dbReference>
<sequence length="197" mass="23047">MGGVDRNDQMCHLPKSAKQYKWYMRLAEKAVLWAAYNAYILEGHVVNHKPPRKRPGDFQQFIDELVHALVGEHRAERILIRRANVENETPERLINFGAACKKLDSDLYWQTHSYESFWLSQVIRMKVKLSTFFLWTNGEKQSGQWGWGTGKPAFKETRWLVGQPNEEGNCITIYTVNGFLDDKPCEKKYNYVCKTKQ</sequence>
<dbReference type="Proteomes" id="UP000507470">
    <property type="component" value="Unassembled WGS sequence"/>
</dbReference>
<dbReference type="PROSITE" id="PS00615">
    <property type="entry name" value="C_TYPE_LECTIN_1"/>
    <property type="match status" value="1"/>
</dbReference>